<evidence type="ECO:0000313" key="6">
    <source>
        <dbReference type="EMBL" id="PLR80314.1"/>
    </source>
</evidence>
<sequence length="512" mass="57388">MSKKKIRMTLLVTIFLLVLSACSSASVMEGRKVNKNKQELTFLSNFPSETLDPHLNYTPVRAGVAETLVKINEELELEPWLAEEWKTEDNGQSWVFRIRDNVTFQNGKKVNAKAVKSSLERNIKVSEAIKNSLKIQSLTAEGQILTIKTEQPLPHLPSELVHPNTAIIDVSKSNFDQRPIGTGPFQVVSFDANSKLELERYDAYWDGRARLDRAILTFNEDANARTLALQSGDADIVYRPAIESIESLKSDKTIVTNVVPSLRTHLLMYNTSKESLADQNVRKAFDALIDRKEVVESIMAGQATIASGPFLSDFPFAPASEEEPFGLHIAKKHLEAAGYEIENGKANKDGKPLSLNLLTYSYRPELPLIAQLLQSNAKKLGITINIQQVDNIDEYLAKNEHWDLATYSMITSPRGDASFFLNSTYMPGGAINPGQIQNDKLINVISELNLAVEEEKRNEIAKQAIITIDKETLHSFLVHPNNFVAYKDYVDGWITSKSEYYTLTNELGVREK</sequence>
<keyword evidence="3 4" id="KW-0732">Signal</keyword>
<dbReference type="Gene3D" id="3.10.105.10">
    <property type="entry name" value="Dipeptide-binding Protein, Domain 3"/>
    <property type="match status" value="1"/>
</dbReference>
<evidence type="ECO:0000256" key="4">
    <source>
        <dbReference type="SAM" id="SignalP"/>
    </source>
</evidence>
<keyword evidence="9" id="KW-1185">Reference proteome</keyword>
<dbReference type="PIRSF" id="PIRSF002741">
    <property type="entry name" value="MppA"/>
    <property type="match status" value="1"/>
</dbReference>
<evidence type="ECO:0000256" key="1">
    <source>
        <dbReference type="ARBA" id="ARBA00005695"/>
    </source>
</evidence>
<evidence type="ECO:0000256" key="2">
    <source>
        <dbReference type="ARBA" id="ARBA00022448"/>
    </source>
</evidence>
<proteinExistence type="inferred from homology"/>
<evidence type="ECO:0000313" key="7">
    <source>
        <dbReference type="EMBL" id="PLR95467.1"/>
    </source>
</evidence>
<dbReference type="Proteomes" id="UP000234951">
    <property type="component" value="Unassembled WGS sequence"/>
</dbReference>
<dbReference type="GO" id="GO:0042597">
    <property type="term" value="C:periplasmic space"/>
    <property type="evidence" value="ECO:0007669"/>
    <property type="project" value="UniProtKB-ARBA"/>
</dbReference>
<evidence type="ECO:0000259" key="5">
    <source>
        <dbReference type="Pfam" id="PF00496"/>
    </source>
</evidence>
<dbReference type="PANTHER" id="PTHR30290">
    <property type="entry name" value="PERIPLASMIC BINDING COMPONENT OF ABC TRANSPORTER"/>
    <property type="match status" value="1"/>
</dbReference>
<feature type="domain" description="Solute-binding protein family 5" evidence="5">
    <location>
        <begin position="76"/>
        <end position="426"/>
    </location>
</feature>
<dbReference type="GO" id="GO:1904680">
    <property type="term" value="F:peptide transmembrane transporter activity"/>
    <property type="evidence" value="ECO:0007669"/>
    <property type="project" value="TreeGrafter"/>
</dbReference>
<organism evidence="6 8">
    <name type="scientific">Bacillus canaveralius</name>
    <dbReference type="NCBI Taxonomy" id="1403243"/>
    <lineage>
        <taxon>Bacteria</taxon>
        <taxon>Bacillati</taxon>
        <taxon>Bacillota</taxon>
        <taxon>Bacilli</taxon>
        <taxon>Bacillales</taxon>
        <taxon>Bacillaceae</taxon>
        <taxon>Bacillus</taxon>
    </lineage>
</organism>
<protein>
    <submittedName>
        <fullName evidence="6">ABC transporter substrate-binding protein</fullName>
    </submittedName>
</protein>
<reference evidence="6 8" key="1">
    <citation type="submission" date="2017-11" db="EMBL/GenBank/DDBJ databases">
        <title>Comparitive Functional Genomics of Dry Heat Resistant strains isolated from the Viking Spacecraft.</title>
        <authorList>
            <person name="Seuylemezian A."/>
            <person name="Cooper K."/>
            <person name="Vaishampayan P."/>
        </authorList>
    </citation>
    <scope>NUCLEOTIDE SEQUENCE [LARGE SCALE GENOMIC DNA]</scope>
    <source>
        <strain evidence="6 8">M4.6</strain>
    </source>
</reference>
<comment type="similarity">
    <text evidence="1">Belongs to the bacterial solute-binding protein 5 family.</text>
</comment>
<dbReference type="EMBL" id="PGVD01000038">
    <property type="protein sequence ID" value="PLR95467.1"/>
    <property type="molecule type" value="Genomic_DNA"/>
</dbReference>
<name>A0A2N5GHM2_9BACI</name>
<dbReference type="PANTHER" id="PTHR30290:SF9">
    <property type="entry name" value="OLIGOPEPTIDE-BINDING PROTEIN APPA"/>
    <property type="match status" value="1"/>
</dbReference>
<dbReference type="OrthoDB" id="9796817at2"/>
<dbReference type="InterPro" id="IPR030678">
    <property type="entry name" value="Peptide/Ni-bd"/>
</dbReference>
<dbReference type="InterPro" id="IPR039424">
    <property type="entry name" value="SBP_5"/>
</dbReference>
<dbReference type="GO" id="GO:0043190">
    <property type="term" value="C:ATP-binding cassette (ABC) transporter complex"/>
    <property type="evidence" value="ECO:0007669"/>
    <property type="project" value="InterPro"/>
</dbReference>
<dbReference type="Gene3D" id="3.40.190.10">
    <property type="entry name" value="Periplasmic binding protein-like II"/>
    <property type="match status" value="1"/>
</dbReference>
<dbReference type="AlphaFoldDB" id="A0A2N5GHM2"/>
<evidence type="ECO:0000313" key="9">
    <source>
        <dbReference type="Proteomes" id="UP000235114"/>
    </source>
</evidence>
<dbReference type="CDD" id="cd08490">
    <property type="entry name" value="PBP2_NikA_DppA_OppA_like_3"/>
    <property type="match status" value="1"/>
</dbReference>
<dbReference type="InterPro" id="IPR000914">
    <property type="entry name" value="SBP_5_dom"/>
</dbReference>
<dbReference type="PROSITE" id="PS51257">
    <property type="entry name" value="PROKAR_LIPOPROTEIN"/>
    <property type="match status" value="1"/>
</dbReference>
<dbReference type="Proteomes" id="UP000235114">
    <property type="component" value="Unassembled WGS sequence"/>
</dbReference>
<dbReference type="GO" id="GO:0015833">
    <property type="term" value="P:peptide transport"/>
    <property type="evidence" value="ECO:0007669"/>
    <property type="project" value="TreeGrafter"/>
</dbReference>
<dbReference type="InterPro" id="IPR050035">
    <property type="entry name" value="NikA"/>
</dbReference>
<accession>A0A2N5GHM2</accession>
<evidence type="ECO:0000256" key="3">
    <source>
        <dbReference type="ARBA" id="ARBA00022729"/>
    </source>
</evidence>
<feature type="chain" id="PRO_5038346502" evidence="4">
    <location>
        <begin position="26"/>
        <end position="512"/>
    </location>
</feature>
<dbReference type="SUPFAM" id="SSF53850">
    <property type="entry name" value="Periplasmic binding protein-like II"/>
    <property type="match status" value="1"/>
</dbReference>
<gene>
    <name evidence="6" type="ORF">CU635_18535</name>
    <name evidence="7" type="ORF">CVD25_14700</name>
</gene>
<feature type="signal peptide" evidence="4">
    <location>
        <begin position="1"/>
        <end position="25"/>
    </location>
</feature>
<evidence type="ECO:0000313" key="8">
    <source>
        <dbReference type="Proteomes" id="UP000234951"/>
    </source>
</evidence>
<dbReference type="Pfam" id="PF00496">
    <property type="entry name" value="SBP_bac_5"/>
    <property type="match status" value="1"/>
</dbReference>
<dbReference type="EMBL" id="PGVA01000054">
    <property type="protein sequence ID" value="PLR80314.1"/>
    <property type="molecule type" value="Genomic_DNA"/>
</dbReference>
<dbReference type="RefSeq" id="WP_101578859.1">
    <property type="nucleotide sequence ID" value="NZ_PGVA01000054.1"/>
</dbReference>
<keyword evidence="2" id="KW-0813">Transport</keyword>
<dbReference type="NCBIfam" id="NF045468">
    <property type="entry name" value="Opp5A_nikA"/>
    <property type="match status" value="1"/>
</dbReference>
<comment type="caution">
    <text evidence="6">The sequence shown here is derived from an EMBL/GenBank/DDBJ whole genome shotgun (WGS) entry which is preliminary data.</text>
</comment>
<reference evidence="7 9" key="2">
    <citation type="submission" date="2017-12" db="EMBL/GenBank/DDBJ databases">
        <title>Comparative Functional Genomics of Dry Heat Resistant strains isolated from the Viking Spacecraft.</title>
        <authorList>
            <person name="Seuylemezian A."/>
            <person name="Cooper K."/>
            <person name="Vaishampayan P."/>
        </authorList>
    </citation>
    <scope>NUCLEOTIDE SEQUENCE [LARGE SCALE GENOMIC DNA]</scope>
    <source>
        <strain evidence="7 9">ATCC 29669</strain>
    </source>
</reference>